<evidence type="ECO:0000256" key="1">
    <source>
        <dbReference type="ARBA" id="ARBA00022443"/>
    </source>
</evidence>
<dbReference type="PROSITE" id="PS50002">
    <property type="entry name" value="SH3"/>
    <property type="match status" value="1"/>
</dbReference>
<evidence type="ECO:0000313" key="5">
    <source>
        <dbReference type="EMBL" id="KAF9525421.1"/>
    </source>
</evidence>
<dbReference type="Pfam" id="PF07653">
    <property type="entry name" value="SH3_2"/>
    <property type="match status" value="1"/>
</dbReference>
<dbReference type="InterPro" id="IPR001452">
    <property type="entry name" value="SH3_domain"/>
</dbReference>
<evidence type="ECO:0000259" key="4">
    <source>
        <dbReference type="PROSITE" id="PS50002"/>
    </source>
</evidence>
<dbReference type="OrthoDB" id="10255964at2759"/>
<accession>A0A9P6JLQ7</accession>
<proteinExistence type="predicted"/>
<evidence type="ECO:0000313" key="6">
    <source>
        <dbReference type="Proteomes" id="UP000807306"/>
    </source>
</evidence>
<dbReference type="Proteomes" id="UP000807306">
    <property type="component" value="Unassembled WGS sequence"/>
</dbReference>
<dbReference type="SMART" id="SM00326">
    <property type="entry name" value="SH3"/>
    <property type="match status" value="1"/>
</dbReference>
<dbReference type="SUPFAM" id="SSF50044">
    <property type="entry name" value="SH3-domain"/>
    <property type="match status" value="1"/>
</dbReference>
<feature type="compositionally biased region" description="Polar residues" evidence="3">
    <location>
        <begin position="102"/>
        <end position="114"/>
    </location>
</feature>
<dbReference type="AlphaFoldDB" id="A0A9P6JLQ7"/>
<dbReference type="InterPro" id="IPR056685">
    <property type="entry name" value="DUF7783"/>
</dbReference>
<dbReference type="InterPro" id="IPR036028">
    <property type="entry name" value="SH3-like_dom_sf"/>
</dbReference>
<feature type="domain" description="SH3" evidence="4">
    <location>
        <begin position="320"/>
        <end position="382"/>
    </location>
</feature>
<feature type="region of interest" description="Disordered" evidence="3">
    <location>
        <begin position="87"/>
        <end position="114"/>
    </location>
</feature>
<comment type="caution">
    <text evidence="5">The sequence shown here is derived from an EMBL/GenBank/DDBJ whole genome shotgun (WGS) entry which is preliminary data.</text>
</comment>
<gene>
    <name evidence="5" type="ORF">CPB83DRAFT_909178</name>
</gene>
<sequence length="597" mass="65750">MLDGNYNSVTNFYTSTPGPSSNSTSANGRLLAILQKHTPKSNAGSHIGARATSTLSNFHSLIQVLPKPVEGVLKREGDRAQIIASCEPDSEVEGGSREDVVNASSEPEQKNNSNSDVSLFYGASNINFAGPAFFNVYVYGRSDDATSAPLPLSPMVPSIIFIDAIGRQHGIPMSMAISYESFMKSISLLLSGEKMEARMQRGYLQREMVDLCVDQDSTVTLIMGEAEWSVIQPGPGTRLVMRVVLEEKRPRTFSRTDYVCPRPGCGLKNRFTSPSINCQGCEGRFQLSLGASNQIHDTMSEIPSNEIVLIRNFHVKRNITRPEYALAKYNFTDSEGPKETFLAIEEGQIIEILDKASSGWWDGYVNGERGWFPSNYVAAGAASSMEAKDPNHGLPSSHEQLQSDQLRIGTSWPTESAPNPFFEEALSGVNEQHLKQEDDQSPYPPLLTSMLRKVSILLDAVSTDRVSHFESSVADIVSSVRTMLIAAKTLEQTEQILEDYPALAEARRSVVSVLGSLVLQLQKVSVAELYEEERDQETMRMVHLAGQLFSCVRKFYYVARDCGIALPDHHLVHPTATTITAPDARQTSTKITENPTL</sequence>
<organism evidence="5 6">
    <name type="scientific">Crepidotus variabilis</name>
    <dbReference type="NCBI Taxonomy" id="179855"/>
    <lineage>
        <taxon>Eukaryota</taxon>
        <taxon>Fungi</taxon>
        <taxon>Dikarya</taxon>
        <taxon>Basidiomycota</taxon>
        <taxon>Agaricomycotina</taxon>
        <taxon>Agaricomycetes</taxon>
        <taxon>Agaricomycetidae</taxon>
        <taxon>Agaricales</taxon>
        <taxon>Agaricineae</taxon>
        <taxon>Crepidotaceae</taxon>
        <taxon>Crepidotus</taxon>
    </lineage>
</organism>
<dbReference type="EMBL" id="MU157884">
    <property type="protein sequence ID" value="KAF9525421.1"/>
    <property type="molecule type" value="Genomic_DNA"/>
</dbReference>
<evidence type="ECO:0000256" key="2">
    <source>
        <dbReference type="PROSITE-ProRule" id="PRU00192"/>
    </source>
</evidence>
<evidence type="ECO:0000256" key="3">
    <source>
        <dbReference type="SAM" id="MobiDB-lite"/>
    </source>
</evidence>
<protein>
    <recommendedName>
        <fullName evidence="4">SH3 domain-containing protein</fullName>
    </recommendedName>
</protein>
<dbReference type="Gene3D" id="2.30.30.40">
    <property type="entry name" value="SH3 Domains"/>
    <property type="match status" value="1"/>
</dbReference>
<name>A0A9P6JLQ7_9AGAR</name>
<reference evidence="5" key="1">
    <citation type="submission" date="2020-11" db="EMBL/GenBank/DDBJ databases">
        <authorList>
            <consortium name="DOE Joint Genome Institute"/>
            <person name="Ahrendt S."/>
            <person name="Riley R."/>
            <person name="Andreopoulos W."/>
            <person name="Labutti K."/>
            <person name="Pangilinan J."/>
            <person name="Ruiz-Duenas F.J."/>
            <person name="Barrasa J.M."/>
            <person name="Sanchez-Garcia M."/>
            <person name="Camarero S."/>
            <person name="Miyauchi S."/>
            <person name="Serrano A."/>
            <person name="Linde D."/>
            <person name="Babiker R."/>
            <person name="Drula E."/>
            <person name="Ayuso-Fernandez I."/>
            <person name="Pacheco R."/>
            <person name="Padilla G."/>
            <person name="Ferreira P."/>
            <person name="Barriuso J."/>
            <person name="Kellner H."/>
            <person name="Castanera R."/>
            <person name="Alfaro M."/>
            <person name="Ramirez L."/>
            <person name="Pisabarro A.G."/>
            <person name="Kuo A."/>
            <person name="Tritt A."/>
            <person name="Lipzen A."/>
            <person name="He G."/>
            <person name="Yan M."/>
            <person name="Ng V."/>
            <person name="Cullen D."/>
            <person name="Martin F."/>
            <person name="Rosso M.-N."/>
            <person name="Henrissat B."/>
            <person name="Hibbett D."/>
            <person name="Martinez A.T."/>
            <person name="Grigoriev I.V."/>
        </authorList>
    </citation>
    <scope>NUCLEOTIDE SEQUENCE</scope>
    <source>
        <strain evidence="5">CBS 506.95</strain>
    </source>
</reference>
<keyword evidence="6" id="KW-1185">Reference proteome</keyword>
<keyword evidence="1 2" id="KW-0728">SH3 domain</keyword>
<dbReference type="Pfam" id="PF25006">
    <property type="entry name" value="DUF7783"/>
    <property type="match status" value="1"/>
</dbReference>